<keyword evidence="8" id="KW-0812">Transmembrane</keyword>
<dbReference type="PANTHER" id="PTHR43390">
    <property type="entry name" value="SIGNAL PEPTIDASE I"/>
    <property type="match status" value="1"/>
</dbReference>
<dbReference type="EC" id="3.4.21.89" evidence="3 8"/>
<dbReference type="NCBIfam" id="TIGR02227">
    <property type="entry name" value="sigpep_I_bact"/>
    <property type="match status" value="1"/>
</dbReference>
<comment type="subcellular location">
    <subcellularLocation>
        <location evidence="9">Membrane</location>
        <topology evidence="9">Single-pass type II membrane protein</topology>
    </subcellularLocation>
</comment>
<evidence type="ECO:0000259" key="10">
    <source>
        <dbReference type="Pfam" id="PF10502"/>
    </source>
</evidence>
<dbReference type="PRINTS" id="PR00727">
    <property type="entry name" value="LEADERPTASE"/>
</dbReference>
<name>A0A838BEP7_9HYPH</name>
<feature type="active site" evidence="7">
    <location>
        <position position="134"/>
    </location>
</feature>
<accession>A0A838BEP7</accession>
<dbReference type="InterPro" id="IPR019758">
    <property type="entry name" value="Pept_S26A_signal_pept_1_CS"/>
</dbReference>
<sequence>MTEQAAPPETASRSLWTTALIAAFGGPFAGFLWIGAGRLALISLLVITAASIAVCYTGFPVIPGMDLSAVGIYSGYGLMIVWIAIVLPFAGRFKPDKWYARGVSVFVLVFYASVVAALVTRTFLFQSFSMPSGSMVPTLVDGDYLFASKFAYGYSRYSEPFGLATFDGRILGAEPKRGDIVVFRFPPDPSIDYVKRVVGLPGEKIQMVDGGLRINGVAIKLEDAGPYTSEDSPQGARLQRETLPNGVSYSVISLTDNSVTDNTRVFEVPEGHYFVLGDNRDNSSDSRLSVGFVPAENLVGKAVRLFWNSKGMPYSSRQVLDDPAGQ</sequence>
<keyword evidence="8" id="KW-1133">Transmembrane helix</keyword>
<feature type="transmembrane region" description="Helical" evidence="8">
    <location>
        <begin position="15"/>
        <end position="34"/>
    </location>
</feature>
<evidence type="ECO:0000256" key="9">
    <source>
        <dbReference type="RuleBase" id="RU362042"/>
    </source>
</evidence>
<evidence type="ECO:0000256" key="8">
    <source>
        <dbReference type="RuleBase" id="RU003993"/>
    </source>
</evidence>
<feature type="transmembrane region" description="Helical" evidence="8">
    <location>
        <begin position="103"/>
        <end position="124"/>
    </location>
</feature>
<evidence type="ECO:0000256" key="1">
    <source>
        <dbReference type="ARBA" id="ARBA00000677"/>
    </source>
</evidence>
<dbReference type="InterPro" id="IPR019533">
    <property type="entry name" value="Peptidase_S26"/>
</dbReference>
<comment type="caution">
    <text evidence="8">Lacks conserved residue(s) required for the propagation of feature annotation.</text>
</comment>
<dbReference type="PROSITE" id="PS00760">
    <property type="entry name" value="SPASE_I_2"/>
    <property type="match status" value="1"/>
</dbReference>
<dbReference type="Pfam" id="PF10502">
    <property type="entry name" value="Peptidase_S26"/>
    <property type="match status" value="1"/>
</dbReference>
<evidence type="ECO:0000256" key="6">
    <source>
        <dbReference type="ARBA" id="ARBA00022801"/>
    </source>
</evidence>
<protein>
    <recommendedName>
        <fullName evidence="4 8">Signal peptidase I</fullName>
        <ecNumber evidence="3 8">3.4.21.89</ecNumber>
    </recommendedName>
</protein>
<dbReference type="GO" id="GO:0004252">
    <property type="term" value="F:serine-type endopeptidase activity"/>
    <property type="evidence" value="ECO:0007669"/>
    <property type="project" value="InterPro"/>
</dbReference>
<dbReference type="InterPro" id="IPR036286">
    <property type="entry name" value="LexA/Signal_pep-like_sf"/>
</dbReference>
<dbReference type="InterPro" id="IPR019757">
    <property type="entry name" value="Pept_S26A_signal_pept_1_Lys-AS"/>
</dbReference>
<evidence type="ECO:0000256" key="4">
    <source>
        <dbReference type="ARBA" id="ARBA00019232"/>
    </source>
</evidence>
<comment type="caution">
    <text evidence="11">The sequence shown here is derived from an EMBL/GenBank/DDBJ whole genome shotgun (WGS) entry which is preliminary data.</text>
</comment>
<dbReference type="GO" id="GO:0006465">
    <property type="term" value="P:signal peptide processing"/>
    <property type="evidence" value="ECO:0007669"/>
    <property type="project" value="InterPro"/>
</dbReference>
<dbReference type="PROSITE" id="PS00501">
    <property type="entry name" value="SPASE_I_1"/>
    <property type="match status" value="1"/>
</dbReference>
<keyword evidence="12" id="KW-1185">Reference proteome</keyword>
<keyword evidence="6 8" id="KW-0378">Hydrolase</keyword>
<feature type="transmembrane region" description="Helical" evidence="8">
    <location>
        <begin position="41"/>
        <end position="59"/>
    </location>
</feature>
<dbReference type="Gene3D" id="2.10.109.10">
    <property type="entry name" value="Umud Fragment, subunit A"/>
    <property type="match status" value="1"/>
</dbReference>
<comment type="similarity">
    <text evidence="2 9">Belongs to the peptidase S26 family.</text>
</comment>
<organism evidence="11 12">
    <name type="scientific">Mesorhizobium neociceri</name>
    <dbReference type="NCBI Taxonomy" id="1307853"/>
    <lineage>
        <taxon>Bacteria</taxon>
        <taxon>Pseudomonadati</taxon>
        <taxon>Pseudomonadota</taxon>
        <taxon>Alphaproteobacteria</taxon>
        <taxon>Hyphomicrobiales</taxon>
        <taxon>Phyllobacteriaceae</taxon>
        <taxon>Mesorhizobium</taxon>
    </lineage>
</organism>
<dbReference type="GO" id="GO:0016020">
    <property type="term" value="C:membrane"/>
    <property type="evidence" value="ECO:0007669"/>
    <property type="project" value="UniProtKB-SubCell"/>
</dbReference>
<evidence type="ECO:0000256" key="5">
    <source>
        <dbReference type="ARBA" id="ARBA00022670"/>
    </source>
</evidence>
<dbReference type="CDD" id="cd06530">
    <property type="entry name" value="S26_SPase_I"/>
    <property type="match status" value="1"/>
</dbReference>
<evidence type="ECO:0000256" key="2">
    <source>
        <dbReference type="ARBA" id="ARBA00009370"/>
    </source>
</evidence>
<dbReference type="PROSITE" id="PS00761">
    <property type="entry name" value="SPASE_I_3"/>
    <property type="match status" value="1"/>
</dbReference>
<evidence type="ECO:0000313" key="11">
    <source>
        <dbReference type="EMBL" id="MBA1144537.1"/>
    </source>
</evidence>
<evidence type="ECO:0000313" key="12">
    <source>
        <dbReference type="Proteomes" id="UP000558284"/>
    </source>
</evidence>
<comment type="catalytic activity">
    <reaction evidence="1 8">
        <text>Cleavage of hydrophobic, N-terminal signal or leader sequences from secreted and periplasmic proteins.</text>
        <dbReference type="EC" id="3.4.21.89"/>
    </reaction>
</comment>
<proteinExistence type="inferred from homology"/>
<keyword evidence="5 8" id="KW-0645">Protease</keyword>
<evidence type="ECO:0000256" key="7">
    <source>
        <dbReference type="PIRSR" id="PIRSR600223-1"/>
    </source>
</evidence>
<dbReference type="Proteomes" id="UP000558284">
    <property type="component" value="Unassembled WGS sequence"/>
</dbReference>
<dbReference type="InterPro" id="IPR019756">
    <property type="entry name" value="Pept_S26A_signal_pept_1_Ser-AS"/>
</dbReference>
<dbReference type="PANTHER" id="PTHR43390:SF1">
    <property type="entry name" value="CHLOROPLAST PROCESSING PEPTIDASE"/>
    <property type="match status" value="1"/>
</dbReference>
<dbReference type="SUPFAM" id="SSF51306">
    <property type="entry name" value="LexA/Signal peptidase"/>
    <property type="match status" value="1"/>
</dbReference>
<feature type="active site" evidence="7">
    <location>
        <position position="195"/>
    </location>
</feature>
<keyword evidence="8" id="KW-0472">Membrane</keyword>
<feature type="transmembrane region" description="Helical" evidence="8">
    <location>
        <begin position="71"/>
        <end position="91"/>
    </location>
</feature>
<dbReference type="AlphaFoldDB" id="A0A838BEP7"/>
<evidence type="ECO:0000256" key="3">
    <source>
        <dbReference type="ARBA" id="ARBA00013208"/>
    </source>
</evidence>
<dbReference type="EMBL" id="JACDTY010000024">
    <property type="protein sequence ID" value="MBA1144537.1"/>
    <property type="molecule type" value="Genomic_DNA"/>
</dbReference>
<feature type="domain" description="Peptidase S26" evidence="10">
    <location>
        <begin position="107"/>
        <end position="307"/>
    </location>
</feature>
<reference evidence="11 12" key="1">
    <citation type="submission" date="2020-07" db="EMBL/GenBank/DDBJ databases">
        <title>Definition of the novel symbiovar canariense within Mesorhizobium novociceri, a new species of genus Mesorhizobium nodulating Cicer canariense in the Caldera de Taburiente National Park (La Palma, Canary Islands).</title>
        <authorList>
            <person name="Leon-Barrios M."/>
            <person name="Perez-Yepez J."/>
            <person name="Flores-Felix J.D."/>
            <person name="Ramirez-Baena M.H."/>
            <person name="Pulido-Suarez L."/>
            <person name="Igual J.M."/>
            <person name="Velazquez E."/>
            <person name="Peix A."/>
        </authorList>
    </citation>
    <scope>NUCLEOTIDE SEQUENCE [LARGE SCALE GENOMIC DNA]</scope>
    <source>
        <strain evidence="11 12">CCANP35</strain>
    </source>
</reference>
<gene>
    <name evidence="11" type="primary">lepB</name>
    <name evidence="11" type="ORF">H0241_30510</name>
</gene>
<dbReference type="GO" id="GO:0009003">
    <property type="term" value="F:signal peptidase activity"/>
    <property type="evidence" value="ECO:0007669"/>
    <property type="project" value="UniProtKB-EC"/>
</dbReference>
<dbReference type="InterPro" id="IPR000223">
    <property type="entry name" value="Pept_S26A_signal_pept_1"/>
</dbReference>